<feature type="domain" description="Siroheme synthase central" evidence="11">
    <location>
        <begin position="150"/>
        <end position="170"/>
    </location>
</feature>
<gene>
    <name evidence="12" type="ORF">FE840_020070</name>
</gene>
<evidence type="ECO:0000256" key="6">
    <source>
        <dbReference type="ARBA" id="ARBA00023244"/>
    </source>
</evidence>
<dbReference type="InterPro" id="IPR003043">
    <property type="entry name" value="Uropor_MeTrfase_CS"/>
</dbReference>
<evidence type="ECO:0000256" key="1">
    <source>
        <dbReference type="ARBA" id="ARBA00005010"/>
    </source>
</evidence>
<dbReference type="Pfam" id="PF13241">
    <property type="entry name" value="NAD_binding_7"/>
    <property type="match status" value="1"/>
</dbReference>
<dbReference type="InterPro" id="IPR028281">
    <property type="entry name" value="Sirohaem_synthase_central"/>
</dbReference>
<keyword evidence="5" id="KW-0520">NAD</keyword>
<evidence type="ECO:0000259" key="9">
    <source>
        <dbReference type="Pfam" id="PF00590"/>
    </source>
</evidence>
<dbReference type="Pfam" id="PF10414">
    <property type="entry name" value="CysG_dimeriser"/>
    <property type="match status" value="1"/>
</dbReference>
<dbReference type="Proteomes" id="UP000308530">
    <property type="component" value="Plasmid pPRADMK78_01"/>
</dbReference>
<evidence type="ECO:0000313" key="12">
    <source>
        <dbReference type="EMBL" id="QLF71899.1"/>
    </source>
</evidence>
<evidence type="ECO:0000313" key="13">
    <source>
        <dbReference type="Proteomes" id="UP000308530"/>
    </source>
</evidence>
<dbReference type="SUPFAM" id="SSF51735">
    <property type="entry name" value="NAD(P)-binding Rossmann-fold domains"/>
    <property type="match status" value="1"/>
</dbReference>
<dbReference type="SUPFAM" id="SSF75615">
    <property type="entry name" value="Siroheme synthase middle domains-like"/>
    <property type="match status" value="1"/>
</dbReference>
<accession>A0ABX6QTH7</accession>
<evidence type="ECO:0000256" key="7">
    <source>
        <dbReference type="ARBA" id="ARBA00047561"/>
    </source>
</evidence>
<organism evidence="12 13">
    <name type="scientific">Peteryoungia desertarenae</name>
    <dbReference type="NCBI Taxonomy" id="1813451"/>
    <lineage>
        <taxon>Bacteria</taxon>
        <taxon>Pseudomonadati</taxon>
        <taxon>Pseudomonadota</taxon>
        <taxon>Alphaproteobacteria</taxon>
        <taxon>Hyphomicrobiales</taxon>
        <taxon>Rhizobiaceae</taxon>
        <taxon>Peteryoungia</taxon>
    </lineage>
</organism>
<dbReference type="InterPro" id="IPR014777">
    <property type="entry name" value="4pyrrole_Mease_sub1"/>
</dbReference>
<evidence type="ECO:0000256" key="5">
    <source>
        <dbReference type="ARBA" id="ARBA00023027"/>
    </source>
</evidence>
<keyword evidence="4" id="KW-0560">Oxidoreductase</keyword>
<dbReference type="Pfam" id="PF14824">
    <property type="entry name" value="Sirohm_synth_M"/>
    <property type="match status" value="1"/>
</dbReference>
<geneLocation type="plasmid" evidence="12 13">
    <name>pPRADMK78_01</name>
</geneLocation>
<dbReference type="InterPro" id="IPR028161">
    <property type="entry name" value="Met8-like"/>
</dbReference>
<dbReference type="SUPFAM" id="SSF53790">
    <property type="entry name" value="Tetrapyrrole methylase"/>
    <property type="match status" value="1"/>
</dbReference>
<feature type="domain" description="Tetrapyrrole methylase" evidence="9">
    <location>
        <begin position="242"/>
        <end position="371"/>
    </location>
</feature>
<comment type="catalytic activity">
    <reaction evidence="7">
        <text>precorrin-2 + NAD(+) = sirohydrochlorin + NADH + 2 H(+)</text>
        <dbReference type="Rhea" id="RHEA:15613"/>
        <dbReference type="ChEBI" id="CHEBI:15378"/>
        <dbReference type="ChEBI" id="CHEBI:57540"/>
        <dbReference type="ChEBI" id="CHEBI:57945"/>
        <dbReference type="ChEBI" id="CHEBI:58351"/>
        <dbReference type="ChEBI" id="CHEBI:58827"/>
        <dbReference type="EC" id="1.3.1.76"/>
    </reaction>
</comment>
<feature type="domain" description="Sirohaem synthase dimerisation" evidence="10">
    <location>
        <begin position="177"/>
        <end position="210"/>
    </location>
</feature>
<dbReference type="PANTHER" id="PTHR35330">
    <property type="entry name" value="SIROHEME BIOSYNTHESIS PROTEIN MET8"/>
    <property type="match status" value="1"/>
</dbReference>
<dbReference type="InterPro" id="IPR000878">
    <property type="entry name" value="4pyrrol_Mease"/>
</dbReference>
<dbReference type="Pfam" id="PF00590">
    <property type="entry name" value="TP_methylase"/>
    <property type="match status" value="1"/>
</dbReference>
<dbReference type="PANTHER" id="PTHR35330:SF1">
    <property type="entry name" value="SIROHEME BIOSYNTHESIS PROTEIN MET8"/>
    <property type="match status" value="1"/>
</dbReference>
<evidence type="ECO:0000256" key="2">
    <source>
        <dbReference type="ARBA" id="ARBA00005879"/>
    </source>
</evidence>
<dbReference type="RefSeq" id="WP_138287669.1">
    <property type="nucleotide sequence ID" value="NZ_CP058351.1"/>
</dbReference>
<keyword evidence="12" id="KW-0614">Plasmid</keyword>
<evidence type="ECO:0000259" key="10">
    <source>
        <dbReference type="Pfam" id="PF10414"/>
    </source>
</evidence>
<keyword evidence="13" id="KW-1185">Reference proteome</keyword>
<dbReference type="InterPro" id="IPR035996">
    <property type="entry name" value="4pyrrol_Methylase_sf"/>
</dbReference>
<dbReference type="EC" id="1.3.1.76" evidence="3"/>
<evidence type="ECO:0000256" key="4">
    <source>
        <dbReference type="ARBA" id="ARBA00023002"/>
    </source>
</evidence>
<keyword evidence="6" id="KW-0627">Porphyrin biosynthesis</keyword>
<name>A0ABX6QTH7_9HYPH</name>
<dbReference type="Gene3D" id="3.40.50.720">
    <property type="entry name" value="NAD(P)-binding Rossmann-like Domain"/>
    <property type="match status" value="1"/>
</dbReference>
<comment type="similarity">
    <text evidence="2">Belongs to the precorrin methyltransferase family.</text>
</comment>
<dbReference type="InterPro" id="IPR006367">
    <property type="entry name" value="Sirohaem_synthase_N"/>
</dbReference>
<evidence type="ECO:0000256" key="8">
    <source>
        <dbReference type="SAM" id="MobiDB-lite"/>
    </source>
</evidence>
<sequence>MRTSRSPQNRQPLRSKIEPLAKLPVFWQLEGRRVVLAGGSDGAAWKAELLMACGAEVHLYCPDADVGEAMAELIAQRGGECGSLVHHSHVWHIGIFAGSAMALADCEEDEEAKAFYCAARAAGVPVNVIDKPRYCQFQFGSIVNRSPVIVSISTDGAAPILAQAIRRRIETLLPPSLKGWAELAQRLREQINDMLDPGPGRRAFWERFVDYAFSSNGPPDEDMKDILIEDAMDLSKSALAGRLIIVGTGPGDAALLTLKAVRALQQADVILHDRMIAKEVLELSRREARRLMIEQGPSDGKLEEIVTDLVRDGRTVAWLVAGDPRHEQPALSLRQSLSSLGVDVDMVAGVARLADSGSTPLPVPATEFGRVQPTTPLRPDQWQQAVSRH</sequence>
<proteinExistence type="inferred from homology"/>
<dbReference type="Gene3D" id="3.30.160.110">
    <property type="entry name" value="Siroheme synthase, domain 2"/>
    <property type="match status" value="1"/>
</dbReference>
<dbReference type="InterPro" id="IPR036291">
    <property type="entry name" value="NAD(P)-bd_dom_sf"/>
</dbReference>
<dbReference type="InterPro" id="IPR019478">
    <property type="entry name" value="Sirohaem_synthase_dimer_dom"/>
</dbReference>
<protein>
    <recommendedName>
        <fullName evidence="3">precorrin-2 dehydrogenase</fullName>
        <ecNumber evidence="3">1.3.1.76</ecNumber>
    </recommendedName>
</protein>
<dbReference type="NCBIfam" id="TIGR01470">
    <property type="entry name" value="cysG_Nterm"/>
    <property type="match status" value="1"/>
</dbReference>
<reference evidence="12 13" key="1">
    <citation type="submission" date="2020-06" db="EMBL/GenBank/DDBJ databases">
        <title>Genome sequence of Rhizobium sp strain ADMK78.</title>
        <authorList>
            <person name="Rahi P."/>
        </authorList>
    </citation>
    <scope>NUCLEOTIDE SEQUENCE [LARGE SCALE GENOMIC DNA]</scope>
    <source>
        <strain evidence="12 13">ADMK78</strain>
        <plasmid evidence="12 13">pPRADMK78_01</plasmid>
    </source>
</reference>
<dbReference type="PROSITE" id="PS00839">
    <property type="entry name" value="SUMT_1"/>
    <property type="match status" value="1"/>
</dbReference>
<dbReference type="Gene3D" id="3.40.1010.10">
    <property type="entry name" value="Cobalt-precorrin-4 Transmethylase, Domain 1"/>
    <property type="match status" value="1"/>
</dbReference>
<dbReference type="EMBL" id="CP058351">
    <property type="protein sequence ID" value="QLF71899.1"/>
    <property type="molecule type" value="Genomic_DNA"/>
</dbReference>
<evidence type="ECO:0000259" key="11">
    <source>
        <dbReference type="Pfam" id="PF14824"/>
    </source>
</evidence>
<evidence type="ECO:0000256" key="3">
    <source>
        <dbReference type="ARBA" id="ARBA00012400"/>
    </source>
</evidence>
<comment type="pathway">
    <text evidence="1">Porphyrin-containing compound metabolism; siroheme biosynthesis; sirohydrochlorin from precorrin-2: step 1/1.</text>
</comment>
<feature type="region of interest" description="Disordered" evidence="8">
    <location>
        <begin position="358"/>
        <end position="389"/>
    </location>
</feature>